<dbReference type="EMBL" id="CP036266">
    <property type="protein sequence ID" value="QDT18926.1"/>
    <property type="molecule type" value="Genomic_DNA"/>
</dbReference>
<dbReference type="GO" id="GO:0005829">
    <property type="term" value="C:cytosol"/>
    <property type="evidence" value="ECO:0007669"/>
    <property type="project" value="TreeGrafter"/>
</dbReference>
<sequence length="164" mass="18369">MRRHFTVDAHLPTMLPVEHADLSAPVERDPAASGEGTLMNDESQTLIFVYGTLKRGFCRAPFLSDQQFLDEACTAPRYALYDCGAYPALVKDNITGIRIQGELWRVDARGLEVLDEVEGVAEQLYARESIELESPLISTGVQAYFYLPDVSQLPRLGDCWTRQT</sequence>
<dbReference type="GO" id="GO:0061929">
    <property type="term" value="F:gamma-glutamylaminecyclotransferase activity"/>
    <property type="evidence" value="ECO:0007669"/>
    <property type="project" value="InterPro"/>
</dbReference>
<reference evidence="5 6" key="1">
    <citation type="submission" date="2019-02" db="EMBL/GenBank/DDBJ databases">
        <title>Deep-cultivation of Planctomycetes and their phenomic and genomic characterization uncovers novel biology.</title>
        <authorList>
            <person name="Wiegand S."/>
            <person name="Jogler M."/>
            <person name="Boedeker C."/>
            <person name="Pinto D."/>
            <person name="Vollmers J."/>
            <person name="Rivas-Marin E."/>
            <person name="Kohn T."/>
            <person name="Peeters S.H."/>
            <person name="Heuer A."/>
            <person name="Rast P."/>
            <person name="Oberbeckmann S."/>
            <person name="Bunk B."/>
            <person name="Jeske O."/>
            <person name="Meyerdierks A."/>
            <person name="Storesund J.E."/>
            <person name="Kallscheuer N."/>
            <person name="Luecker S."/>
            <person name="Lage O.M."/>
            <person name="Pohl T."/>
            <person name="Merkel B.J."/>
            <person name="Hornburger P."/>
            <person name="Mueller R.-W."/>
            <person name="Bruemmer F."/>
            <person name="Labrenz M."/>
            <person name="Spormann A.M."/>
            <person name="Op den Camp H."/>
            <person name="Overmann J."/>
            <person name="Amann R."/>
            <person name="Jetten M.S.M."/>
            <person name="Mascher T."/>
            <person name="Medema M.H."/>
            <person name="Devos D.P."/>
            <person name="Kaster A.-K."/>
            <person name="Ovreas L."/>
            <person name="Rohde M."/>
            <person name="Galperin M.Y."/>
            <person name="Jogler C."/>
        </authorList>
    </citation>
    <scope>NUCLEOTIDE SEQUENCE [LARGE SCALE GENOMIC DNA]</scope>
    <source>
        <strain evidence="5 6">HG66A1</strain>
    </source>
</reference>
<dbReference type="Gene3D" id="3.10.490.10">
    <property type="entry name" value="Gamma-glutamyl cyclotransferase-like"/>
    <property type="match status" value="1"/>
</dbReference>
<dbReference type="AlphaFoldDB" id="A0A517PHR4"/>
<evidence type="ECO:0000313" key="5">
    <source>
        <dbReference type="EMBL" id="QDT18926.1"/>
    </source>
</evidence>
<comment type="similarity">
    <text evidence="1 3">Belongs to the gamma-glutamylcyclotransferase family.</text>
</comment>
<dbReference type="Proteomes" id="UP000320421">
    <property type="component" value="Chromosome"/>
</dbReference>
<dbReference type="PANTHER" id="PTHR12510:SF4">
    <property type="entry name" value="GAMMA-GLUTAMYLAMINECYCLOTRANSFERASE"/>
    <property type="match status" value="1"/>
</dbReference>
<dbReference type="SUPFAM" id="SSF110857">
    <property type="entry name" value="Gamma-glutamyl cyclotransferase-like"/>
    <property type="match status" value="1"/>
</dbReference>
<gene>
    <name evidence="5" type="ORF">HG66A1_06890</name>
</gene>
<keyword evidence="6" id="KW-1185">Reference proteome</keyword>
<dbReference type="Pfam" id="PF06094">
    <property type="entry name" value="GGACT"/>
    <property type="match status" value="1"/>
</dbReference>
<evidence type="ECO:0000256" key="1">
    <source>
        <dbReference type="ARBA" id="ARBA00008861"/>
    </source>
</evidence>
<proteinExistence type="inferred from homology"/>
<name>A0A517PHR4_9PLAN</name>
<dbReference type="RefSeq" id="WP_197996959.1">
    <property type="nucleotide sequence ID" value="NZ_CP036266.1"/>
</dbReference>
<evidence type="ECO:0000256" key="2">
    <source>
        <dbReference type="PIRSR" id="PIRSR639126-1"/>
    </source>
</evidence>
<dbReference type="InterPro" id="IPR036568">
    <property type="entry name" value="GGCT-like_sf"/>
</dbReference>
<feature type="domain" description="Gamma-glutamylcyclotransferase AIG2-like" evidence="4">
    <location>
        <begin position="47"/>
        <end position="153"/>
    </location>
</feature>
<evidence type="ECO:0000256" key="3">
    <source>
        <dbReference type="RuleBase" id="RU367036"/>
    </source>
</evidence>
<dbReference type="InterPro" id="IPR039126">
    <property type="entry name" value="GGACT"/>
</dbReference>
<accession>A0A517PHR4</accession>
<feature type="active site" description="Proton acceptor" evidence="2">
    <location>
        <position position="118"/>
    </location>
</feature>
<evidence type="ECO:0000259" key="4">
    <source>
        <dbReference type="Pfam" id="PF06094"/>
    </source>
</evidence>
<dbReference type="PANTHER" id="PTHR12510">
    <property type="entry name" value="TROPONIN C-AKIN-1 PROTEIN"/>
    <property type="match status" value="1"/>
</dbReference>
<dbReference type="CDD" id="cd06661">
    <property type="entry name" value="GGCT_like"/>
    <property type="match status" value="1"/>
</dbReference>
<evidence type="ECO:0000313" key="6">
    <source>
        <dbReference type="Proteomes" id="UP000320421"/>
    </source>
</evidence>
<dbReference type="InterPro" id="IPR009288">
    <property type="entry name" value="AIG2-like_dom"/>
</dbReference>
<organism evidence="5 6">
    <name type="scientific">Gimesia chilikensis</name>
    <dbReference type="NCBI Taxonomy" id="2605989"/>
    <lineage>
        <taxon>Bacteria</taxon>
        <taxon>Pseudomonadati</taxon>
        <taxon>Planctomycetota</taxon>
        <taxon>Planctomycetia</taxon>
        <taxon>Planctomycetales</taxon>
        <taxon>Planctomycetaceae</taxon>
        <taxon>Gimesia</taxon>
    </lineage>
</organism>
<dbReference type="InterPro" id="IPR013024">
    <property type="entry name" value="GGCT-like"/>
</dbReference>
<protein>
    <recommendedName>
        <fullName evidence="3">Gamma-glutamylcyclotransferase family protein</fullName>
    </recommendedName>
</protein>